<dbReference type="EMBL" id="JAEPIV010000001">
    <property type="protein sequence ID" value="MBK4717581.1"/>
    <property type="molecule type" value="Genomic_DNA"/>
</dbReference>
<name>A0ABS1HS81_9PROT</name>
<dbReference type="Pfam" id="PF14280">
    <property type="entry name" value="DUF4365"/>
    <property type="match status" value="1"/>
</dbReference>
<dbReference type="InterPro" id="IPR025375">
    <property type="entry name" value="DUF4365"/>
</dbReference>
<reference evidence="2 3" key="1">
    <citation type="submission" date="2021-01" db="EMBL/GenBank/DDBJ databases">
        <title>Azospirillum sp. YIM DDC1 draft genome.</title>
        <authorList>
            <person name="Wang Y.-X."/>
        </authorList>
    </citation>
    <scope>NUCLEOTIDE SEQUENCE [LARGE SCALE GENOMIC DNA]</scope>
    <source>
        <strain evidence="2 3">YIM DDC1</strain>
    </source>
</reference>
<dbReference type="RefSeq" id="WP_200483944.1">
    <property type="nucleotide sequence ID" value="NZ_JAEPIV010000001.1"/>
</dbReference>
<dbReference type="Proteomes" id="UP000654452">
    <property type="component" value="Unassembled WGS sequence"/>
</dbReference>
<feature type="domain" description="DUF4365" evidence="1">
    <location>
        <begin position="11"/>
        <end position="160"/>
    </location>
</feature>
<organism evidence="2 3">
    <name type="scientific">Azospirillum aestuarii</name>
    <dbReference type="NCBI Taxonomy" id="2802052"/>
    <lineage>
        <taxon>Bacteria</taxon>
        <taxon>Pseudomonadati</taxon>
        <taxon>Pseudomonadota</taxon>
        <taxon>Alphaproteobacteria</taxon>
        <taxon>Rhodospirillales</taxon>
        <taxon>Azospirillaceae</taxon>
        <taxon>Azospirillum</taxon>
    </lineage>
</organism>
<accession>A0ABS1HS81</accession>
<comment type="caution">
    <text evidence="2">The sequence shown here is derived from an EMBL/GenBank/DDBJ whole genome shotgun (WGS) entry which is preliminary data.</text>
</comment>
<evidence type="ECO:0000313" key="3">
    <source>
        <dbReference type="Proteomes" id="UP000654452"/>
    </source>
</evidence>
<keyword evidence="3" id="KW-1185">Reference proteome</keyword>
<evidence type="ECO:0000259" key="1">
    <source>
        <dbReference type="Pfam" id="PF14280"/>
    </source>
</evidence>
<evidence type="ECO:0000313" key="2">
    <source>
        <dbReference type="EMBL" id="MBK4717581.1"/>
    </source>
</evidence>
<protein>
    <submittedName>
        <fullName evidence="2">DUF4365 domain-containing protein</fullName>
    </submittedName>
</protein>
<gene>
    <name evidence="2" type="ORF">JJL56_01730</name>
</gene>
<sequence>MITKQHTQECLSRAFIHAVAGRAGVNFNLGSAFDYGFDGQFRPVKIRNGRRNDSGFPLDFQLKATTDWEHDGEFVVYDLEAKTYNDLVGREPAEIGAVLILLCLPKDEAEWLVFQEDRLELRRCCYWERLVGAPTDNVETKRIRIPRTNLLTVESLNAILDHERFRRLGL</sequence>
<proteinExistence type="predicted"/>